<organism evidence="2 3">
    <name type="scientific">Fasciolopsis buskii</name>
    <dbReference type="NCBI Taxonomy" id="27845"/>
    <lineage>
        <taxon>Eukaryota</taxon>
        <taxon>Metazoa</taxon>
        <taxon>Spiralia</taxon>
        <taxon>Lophotrochozoa</taxon>
        <taxon>Platyhelminthes</taxon>
        <taxon>Trematoda</taxon>
        <taxon>Digenea</taxon>
        <taxon>Plagiorchiida</taxon>
        <taxon>Echinostomata</taxon>
        <taxon>Echinostomatoidea</taxon>
        <taxon>Fasciolidae</taxon>
        <taxon>Fasciolopsis</taxon>
    </lineage>
</organism>
<gene>
    <name evidence="2" type="ORF">FBUS_11575</name>
</gene>
<accession>A0A8E0RX65</accession>
<proteinExistence type="predicted"/>
<dbReference type="Proteomes" id="UP000728185">
    <property type="component" value="Unassembled WGS sequence"/>
</dbReference>
<feature type="region of interest" description="Disordered" evidence="1">
    <location>
        <begin position="195"/>
        <end position="225"/>
    </location>
</feature>
<dbReference type="AlphaFoldDB" id="A0A8E0RX65"/>
<evidence type="ECO:0000313" key="3">
    <source>
        <dbReference type="Proteomes" id="UP000728185"/>
    </source>
</evidence>
<evidence type="ECO:0000256" key="1">
    <source>
        <dbReference type="SAM" id="MobiDB-lite"/>
    </source>
</evidence>
<protein>
    <submittedName>
        <fullName evidence="2">Uncharacterized protein</fullName>
    </submittedName>
</protein>
<comment type="caution">
    <text evidence="2">The sequence shown here is derived from an EMBL/GenBank/DDBJ whole genome shotgun (WGS) entry which is preliminary data.</text>
</comment>
<feature type="region of interest" description="Disordered" evidence="1">
    <location>
        <begin position="112"/>
        <end position="140"/>
    </location>
</feature>
<evidence type="ECO:0000313" key="2">
    <source>
        <dbReference type="EMBL" id="KAA0194345.1"/>
    </source>
</evidence>
<reference evidence="2" key="1">
    <citation type="submission" date="2019-05" db="EMBL/GenBank/DDBJ databases">
        <title>Annotation for the trematode Fasciolopsis buski.</title>
        <authorList>
            <person name="Choi Y.-J."/>
        </authorList>
    </citation>
    <scope>NUCLEOTIDE SEQUENCE</scope>
    <source>
        <strain evidence="2">HT</strain>
        <tissue evidence="2">Whole worm</tissue>
    </source>
</reference>
<name>A0A8E0RX65_9TREM</name>
<feature type="compositionally biased region" description="Polar residues" evidence="1">
    <location>
        <begin position="195"/>
        <end position="209"/>
    </location>
</feature>
<dbReference type="EMBL" id="LUCM01004435">
    <property type="protein sequence ID" value="KAA0194345.1"/>
    <property type="molecule type" value="Genomic_DNA"/>
</dbReference>
<sequence length="238" mass="25620">MLGSLAFLRPLTFDSNGCGKYASISLPADPNKSQLQIDKTENTSSTQLDSSVVDRLTSEPIEINDNQTSACHAPENTDDCDSRVRLHDDDYVDAMSDDVDADLLLGLDTRQSRSSVNVGPLTAANGSQRRDNSGVGLGKRGQDKCVAFEETYNLWQEFMREEGMDMDMVDGNEDEDGLGAEALDASLDSTLDSILPGNSTRESMRTSDNGPGGMAAGMQHSEDPDIDAAIRSILSTTN</sequence>
<keyword evidence="3" id="KW-1185">Reference proteome</keyword>